<reference evidence="6 7" key="1">
    <citation type="submission" date="2018-03" db="EMBL/GenBank/DDBJ databases">
        <title>Draft Genome Sequences of the Obligatory Marine Myxobacteria Enhygromyxa salina SWB005.</title>
        <authorList>
            <person name="Poehlein A."/>
            <person name="Moghaddam J.A."/>
            <person name="Harms H."/>
            <person name="Alanjari M."/>
            <person name="Koenig G.M."/>
            <person name="Daniel R."/>
            <person name="Schaeberle T.F."/>
        </authorList>
    </citation>
    <scope>NUCLEOTIDE SEQUENCE [LARGE SCALE GENOMIC DNA]</scope>
    <source>
        <strain evidence="6 7">SWB005</strain>
    </source>
</reference>
<comment type="caution">
    <text evidence="6">The sequence shown here is derived from an EMBL/GenBank/DDBJ whole genome shotgun (WGS) entry which is preliminary data.</text>
</comment>
<keyword evidence="2" id="KW-0249">Electron transport</keyword>
<dbReference type="SUPFAM" id="SSF52833">
    <property type="entry name" value="Thioredoxin-like"/>
    <property type="match status" value="1"/>
</dbReference>
<dbReference type="Proteomes" id="UP000237968">
    <property type="component" value="Unassembled WGS sequence"/>
</dbReference>
<evidence type="ECO:0000313" key="6">
    <source>
        <dbReference type="EMBL" id="PRQ05490.1"/>
    </source>
</evidence>
<dbReference type="InterPro" id="IPR036249">
    <property type="entry name" value="Thioredoxin-like_sf"/>
</dbReference>
<proteinExistence type="predicted"/>
<keyword evidence="4" id="KW-0676">Redox-active center</keyword>
<name>A0A2S9YK63_9BACT</name>
<organism evidence="6 7">
    <name type="scientific">Enhygromyxa salina</name>
    <dbReference type="NCBI Taxonomy" id="215803"/>
    <lineage>
        <taxon>Bacteria</taxon>
        <taxon>Pseudomonadati</taxon>
        <taxon>Myxococcota</taxon>
        <taxon>Polyangia</taxon>
        <taxon>Nannocystales</taxon>
        <taxon>Nannocystaceae</taxon>
        <taxon>Enhygromyxa</taxon>
    </lineage>
</organism>
<dbReference type="InterPro" id="IPR017937">
    <property type="entry name" value="Thioredoxin_CS"/>
</dbReference>
<dbReference type="PANTHER" id="PTHR45663">
    <property type="entry name" value="GEO12009P1"/>
    <property type="match status" value="1"/>
</dbReference>
<keyword evidence="1" id="KW-0813">Transport</keyword>
<keyword evidence="3" id="KW-1015">Disulfide bond</keyword>
<gene>
    <name evidence="6" type="primary">trxA</name>
    <name evidence="6" type="ORF">ENSA5_02180</name>
</gene>
<dbReference type="PRINTS" id="PR00421">
    <property type="entry name" value="THIOREDOXIN"/>
</dbReference>
<sequence length="155" mass="16370">MAELQIDDKGIRQRCAVCGKTNRVPFAKLGAVGKCGHCGAEIGGPITGPADVLSENAFHGLVAASPIPILVDFWAPWCGPCRMVAPELVKVAARLAGRVLVAKLDTQALPQLGAQLGVRSIPTMAVFRDRREIGRFAGARPAAAIESFVEETLRA</sequence>
<dbReference type="InterPro" id="IPR013766">
    <property type="entry name" value="Thioredoxin_domain"/>
</dbReference>
<dbReference type="PANTHER" id="PTHR45663:SF11">
    <property type="entry name" value="GEO12009P1"/>
    <property type="match status" value="1"/>
</dbReference>
<evidence type="ECO:0000256" key="4">
    <source>
        <dbReference type="ARBA" id="ARBA00023284"/>
    </source>
</evidence>
<evidence type="ECO:0000256" key="1">
    <source>
        <dbReference type="ARBA" id="ARBA00022448"/>
    </source>
</evidence>
<evidence type="ECO:0000313" key="7">
    <source>
        <dbReference type="Proteomes" id="UP000237968"/>
    </source>
</evidence>
<accession>A0A2S9YK63</accession>
<keyword evidence="7" id="KW-1185">Reference proteome</keyword>
<protein>
    <submittedName>
        <fullName evidence="6">Thioredoxin</fullName>
    </submittedName>
</protein>
<dbReference type="GO" id="GO:0015035">
    <property type="term" value="F:protein-disulfide reductase activity"/>
    <property type="evidence" value="ECO:0007669"/>
    <property type="project" value="TreeGrafter"/>
</dbReference>
<dbReference type="Pfam" id="PF00085">
    <property type="entry name" value="Thioredoxin"/>
    <property type="match status" value="1"/>
</dbReference>
<dbReference type="RefSeq" id="WP_106389698.1">
    <property type="nucleotide sequence ID" value="NZ_PVNK01000011.1"/>
</dbReference>
<dbReference type="Gene3D" id="2.30.30.380">
    <property type="entry name" value="Zn-finger domain of Sec23/24"/>
    <property type="match status" value="1"/>
</dbReference>
<feature type="domain" description="Thioredoxin" evidence="5">
    <location>
        <begin position="44"/>
        <end position="154"/>
    </location>
</feature>
<dbReference type="CDD" id="cd02947">
    <property type="entry name" value="TRX_family"/>
    <property type="match status" value="1"/>
</dbReference>
<evidence type="ECO:0000256" key="2">
    <source>
        <dbReference type="ARBA" id="ARBA00022982"/>
    </source>
</evidence>
<evidence type="ECO:0000259" key="5">
    <source>
        <dbReference type="PROSITE" id="PS51352"/>
    </source>
</evidence>
<evidence type="ECO:0000256" key="3">
    <source>
        <dbReference type="ARBA" id="ARBA00023157"/>
    </source>
</evidence>
<dbReference type="PROSITE" id="PS00194">
    <property type="entry name" value="THIOREDOXIN_1"/>
    <property type="match status" value="1"/>
</dbReference>
<dbReference type="Pfam" id="PF21352">
    <property type="entry name" value="Zn_ribbon_Thio2"/>
    <property type="match status" value="1"/>
</dbReference>
<dbReference type="PROSITE" id="PS51352">
    <property type="entry name" value="THIOREDOXIN_2"/>
    <property type="match status" value="1"/>
</dbReference>
<dbReference type="OrthoDB" id="9790390at2"/>
<dbReference type="InterPro" id="IPR049299">
    <property type="entry name" value="Thio2_N"/>
</dbReference>
<dbReference type="AlphaFoldDB" id="A0A2S9YK63"/>
<dbReference type="GO" id="GO:0005737">
    <property type="term" value="C:cytoplasm"/>
    <property type="evidence" value="ECO:0007669"/>
    <property type="project" value="TreeGrafter"/>
</dbReference>
<dbReference type="EMBL" id="PVNK01000011">
    <property type="protein sequence ID" value="PRQ05490.1"/>
    <property type="molecule type" value="Genomic_DNA"/>
</dbReference>
<dbReference type="Gene3D" id="3.40.30.10">
    <property type="entry name" value="Glutaredoxin"/>
    <property type="match status" value="1"/>
</dbReference>